<feature type="transmembrane region" description="Helical" evidence="4">
    <location>
        <begin position="57"/>
        <end position="77"/>
    </location>
</feature>
<proteinExistence type="predicted"/>
<keyword evidence="6" id="KW-1185">Reference proteome</keyword>
<dbReference type="PANTHER" id="PTHR23518:SF2">
    <property type="entry name" value="MAJOR FACILITATOR SUPERFAMILY TRANSPORTER"/>
    <property type="match status" value="1"/>
</dbReference>
<dbReference type="GO" id="GO:0022857">
    <property type="term" value="F:transmembrane transporter activity"/>
    <property type="evidence" value="ECO:0007669"/>
    <property type="project" value="InterPro"/>
</dbReference>
<feature type="transmembrane region" description="Helical" evidence="4">
    <location>
        <begin position="169"/>
        <end position="188"/>
    </location>
</feature>
<keyword evidence="1 4" id="KW-0812">Transmembrane</keyword>
<dbReference type="RefSeq" id="WP_309938340.1">
    <property type="nucleotide sequence ID" value="NZ_AP025305.1"/>
</dbReference>
<dbReference type="EMBL" id="JAVDQD010000002">
    <property type="protein sequence ID" value="MDR6238834.1"/>
    <property type="molecule type" value="Genomic_DNA"/>
</dbReference>
<feature type="transmembrane region" description="Helical" evidence="4">
    <location>
        <begin position="144"/>
        <end position="163"/>
    </location>
</feature>
<sequence length="400" mass="45240">MYLRAILSYLRKGNPMYTFLFLLTTAAAIGFQGWRTLFNNFAVDEIGLNGLQIGGIQSFREVPGFLVFTAVFILMLVKEEKFILWSTLIMGLGIMLTGLFPSFWGLMMTTFIMSVGFHYYETINQSLTLQHFDTLESPKVFANLRSVTAVANIFVGGMVYLLSQVSDFQQLYIVLGALVIGIAIWAYIKMPNVEQPVPQNKKMIIKKEYWLFYALNVLSGARRQIFVVFAVLLLVEKYGFSLMQITMLFVLNNIIAIFTNPLIAKYINKFGEKKMLGIEYISLALIFIAYATIESAWVAAFLYLLDHVFFNFSIGIKTYFQKTADPKDIAPSMAVGFAINHVAAVVLPVVGGFIWLINWKLPFIGAFVLCLLSLIVVKFMKSKEELTMIQTTNSKILEKA</sequence>
<feature type="transmembrane region" description="Helical" evidence="4">
    <location>
        <begin position="82"/>
        <end position="100"/>
    </location>
</feature>
<dbReference type="PANTHER" id="PTHR23518">
    <property type="entry name" value="C-METHYLTRANSFERASE"/>
    <property type="match status" value="1"/>
</dbReference>
<dbReference type="SUPFAM" id="SSF103473">
    <property type="entry name" value="MFS general substrate transporter"/>
    <property type="match status" value="1"/>
</dbReference>
<feature type="transmembrane region" description="Helical" evidence="4">
    <location>
        <begin position="241"/>
        <end position="263"/>
    </location>
</feature>
<organism evidence="5 6">
    <name type="scientific">Aureibacter tunicatorum</name>
    <dbReference type="NCBI Taxonomy" id="866807"/>
    <lineage>
        <taxon>Bacteria</taxon>
        <taxon>Pseudomonadati</taxon>
        <taxon>Bacteroidota</taxon>
        <taxon>Cytophagia</taxon>
        <taxon>Cytophagales</taxon>
        <taxon>Persicobacteraceae</taxon>
        <taxon>Aureibacter</taxon>
    </lineage>
</organism>
<dbReference type="Pfam" id="PF07690">
    <property type="entry name" value="MFS_1"/>
    <property type="match status" value="1"/>
</dbReference>
<feature type="transmembrane region" description="Helical" evidence="4">
    <location>
        <begin position="275"/>
        <end position="293"/>
    </location>
</feature>
<dbReference type="InterPro" id="IPR011701">
    <property type="entry name" value="MFS"/>
</dbReference>
<accession>A0AAE3XPD6</accession>
<feature type="transmembrane region" description="Helical" evidence="4">
    <location>
        <begin position="299"/>
        <end position="320"/>
    </location>
</feature>
<feature type="transmembrane region" description="Helical" evidence="4">
    <location>
        <begin position="363"/>
        <end position="380"/>
    </location>
</feature>
<feature type="transmembrane region" description="Helical" evidence="4">
    <location>
        <begin position="209"/>
        <end position="235"/>
    </location>
</feature>
<keyword evidence="2 4" id="KW-1133">Transmembrane helix</keyword>
<feature type="transmembrane region" description="Helical" evidence="4">
    <location>
        <begin position="106"/>
        <end position="123"/>
    </location>
</feature>
<keyword evidence="3 4" id="KW-0472">Membrane</keyword>
<dbReference type="InterPro" id="IPR036259">
    <property type="entry name" value="MFS_trans_sf"/>
</dbReference>
<evidence type="ECO:0000313" key="6">
    <source>
        <dbReference type="Proteomes" id="UP001185092"/>
    </source>
</evidence>
<evidence type="ECO:0000256" key="4">
    <source>
        <dbReference type="SAM" id="Phobius"/>
    </source>
</evidence>
<evidence type="ECO:0000256" key="3">
    <source>
        <dbReference type="ARBA" id="ARBA00023136"/>
    </source>
</evidence>
<evidence type="ECO:0000256" key="1">
    <source>
        <dbReference type="ARBA" id="ARBA00022692"/>
    </source>
</evidence>
<dbReference type="AlphaFoldDB" id="A0AAE3XPD6"/>
<reference evidence="5" key="1">
    <citation type="submission" date="2023-07" db="EMBL/GenBank/DDBJ databases">
        <title>Genomic Encyclopedia of Type Strains, Phase IV (KMG-IV): sequencing the most valuable type-strain genomes for metagenomic binning, comparative biology and taxonomic classification.</title>
        <authorList>
            <person name="Goeker M."/>
        </authorList>
    </citation>
    <scope>NUCLEOTIDE SEQUENCE</scope>
    <source>
        <strain evidence="5">DSM 26174</strain>
    </source>
</reference>
<name>A0AAE3XPD6_9BACT</name>
<gene>
    <name evidence="5" type="ORF">HNQ88_001871</name>
</gene>
<dbReference type="Proteomes" id="UP001185092">
    <property type="component" value="Unassembled WGS sequence"/>
</dbReference>
<comment type="caution">
    <text evidence="5">The sequence shown here is derived from an EMBL/GenBank/DDBJ whole genome shotgun (WGS) entry which is preliminary data.</text>
</comment>
<dbReference type="Gene3D" id="1.20.1250.20">
    <property type="entry name" value="MFS general substrate transporter like domains"/>
    <property type="match status" value="2"/>
</dbReference>
<feature type="transmembrane region" description="Helical" evidence="4">
    <location>
        <begin position="332"/>
        <end position="357"/>
    </location>
</feature>
<evidence type="ECO:0000256" key="2">
    <source>
        <dbReference type="ARBA" id="ARBA00022989"/>
    </source>
</evidence>
<evidence type="ECO:0000313" key="5">
    <source>
        <dbReference type="EMBL" id="MDR6238834.1"/>
    </source>
</evidence>
<protein>
    <submittedName>
        <fullName evidence="5">MFS family arabinose efflux permease</fullName>
    </submittedName>
</protein>